<dbReference type="Proteomes" id="UP001500101">
    <property type="component" value="Unassembled WGS sequence"/>
</dbReference>
<evidence type="ECO:0000313" key="2">
    <source>
        <dbReference type="Proteomes" id="UP001500101"/>
    </source>
</evidence>
<organism evidence="1 2">
    <name type="scientific">Sphingobacterium kyonggiense</name>
    <dbReference type="NCBI Taxonomy" id="714075"/>
    <lineage>
        <taxon>Bacteria</taxon>
        <taxon>Pseudomonadati</taxon>
        <taxon>Bacteroidota</taxon>
        <taxon>Sphingobacteriia</taxon>
        <taxon>Sphingobacteriales</taxon>
        <taxon>Sphingobacteriaceae</taxon>
        <taxon>Sphingobacterium</taxon>
    </lineage>
</organism>
<protein>
    <recommendedName>
        <fullName evidence="3">Intein</fullName>
    </recommendedName>
</protein>
<reference evidence="2" key="1">
    <citation type="journal article" date="2019" name="Int. J. Syst. Evol. Microbiol.">
        <title>The Global Catalogue of Microorganisms (GCM) 10K type strain sequencing project: providing services to taxonomists for standard genome sequencing and annotation.</title>
        <authorList>
            <consortium name="The Broad Institute Genomics Platform"/>
            <consortium name="The Broad Institute Genome Sequencing Center for Infectious Disease"/>
            <person name="Wu L."/>
            <person name="Ma J."/>
        </authorList>
    </citation>
    <scope>NUCLEOTIDE SEQUENCE [LARGE SCALE GENOMIC DNA]</scope>
    <source>
        <strain evidence="2">JCM 16704</strain>
    </source>
</reference>
<gene>
    <name evidence="1" type="ORF">GCM10022216_18120</name>
</gene>
<evidence type="ECO:0008006" key="3">
    <source>
        <dbReference type="Google" id="ProtNLM"/>
    </source>
</evidence>
<proteinExistence type="predicted"/>
<evidence type="ECO:0000313" key="1">
    <source>
        <dbReference type="EMBL" id="GAA4139716.1"/>
    </source>
</evidence>
<dbReference type="EMBL" id="BAAAZI010000007">
    <property type="protein sequence ID" value="GAA4139716.1"/>
    <property type="molecule type" value="Genomic_DNA"/>
</dbReference>
<name>A0ABP7YQC0_9SPHI</name>
<comment type="caution">
    <text evidence="1">The sequence shown here is derived from an EMBL/GenBank/DDBJ whole genome shotgun (WGS) entry which is preliminary data.</text>
</comment>
<accession>A0ABP7YQC0</accession>
<keyword evidence="2" id="KW-1185">Reference proteome</keyword>
<sequence length="126" mass="14467">MNMESVKRIETAKIVTNFNGDLTYDVNISDFKCKLEYNFAKDGLIEIKYTFTPLIIDRTRPNQTTIWDKTISNIIEKYGPPTTENSKVKTWDLKDFSIKATLDNNRVGEIVEVSYTPPAPSQKDIL</sequence>